<dbReference type="InterPro" id="IPR029044">
    <property type="entry name" value="Nucleotide-diphossugar_trans"/>
</dbReference>
<name>A0A0W1R373_9EURY</name>
<dbReference type="SUPFAM" id="SSF53448">
    <property type="entry name" value="Nucleotide-diphospho-sugar transferases"/>
    <property type="match status" value="1"/>
</dbReference>
<protein>
    <submittedName>
        <fullName evidence="3">Glycosyl transferase family 2</fullName>
    </submittedName>
</protein>
<reference evidence="3 4" key="1">
    <citation type="submission" date="2015-12" db="EMBL/GenBank/DDBJ databases">
        <title>Haloprofundus marisrubri gen. nov., sp. nov., an extremely halophilic archaeon isolated from the Discovery deep brine-seawater interface in the Red Sea.</title>
        <authorList>
            <person name="Zhang G."/>
            <person name="Stingl U."/>
            <person name="Rashid M."/>
        </authorList>
    </citation>
    <scope>NUCLEOTIDE SEQUENCE [LARGE SCALE GENOMIC DNA]</scope>
    <source>
        <strain evidence="3 4">SB9</strain>
    </source>
</reference>
<dbReference type="AlphaFoldDB" id="A0A0W1R373"/>
<dbReference type="InterPro" id="IPR001173">
    <property type="entry name" value="Glyco_trans_2-like"/>
</dbReference>
<comment type="caution">
    <text evidence="3">The sequence shown here is derived from an EMBL/GenBank/DDBJ whole genome shotgun (WGS) entry which is preliminary data.</text>
</comment>
<feature type="domain" description="Glycosyltransferase 2-like" evidence="2">
    <location>
        <begin position="10"/>
        <end position="144"/>
    </location>
</feature>
<keyword evidence="1" id="KW-1133">Transmembrane helix</keyword>
<keyword evidence="1" id="KW-0472">Membrane</keyword>
<dbReference type="EMBL" id="LOPU01000038">
    <property type="protein sequence ID" value="KTG07828.1"/>
    <property type="molecule type" value="Genomic_DNA"/>
</dbReference>
<dbReference type="RefSeq" id="WP_058583468.1">
    <property type="nucleotide sequence ID" value="NZ_LOPU01000038.1"/>
</dbReference>
<dbReference type="GO" id="GO:0016740">
    <property type="term" value="F:transferase activity"/>
    <property type="evidence" value="ECO:0007669"/>
    <property type="project" value="UniProtKB-KW"/>
</dbReference>
<proteinExistence type="predicted"/>
<evidence type="ECO:0000256" key="1">
    <source>
        <dbReference type="SAM" id="Phobius"/>
    </source>
</evidence>
<dbReference type="PANTHER" id="PTHR48090:SF7">
    <property type="entry name" value="RFBJ PROTEIN"/>
    <property type="match status" value="1"/>
</dbReference>
<evidence type="ECO:0000259" key="2">
    <source>
        <dbReference type="Pfam" id="PF00535"/>
    </source>
</evidence>
<accession>A0A0W1R373</accession>
<feature type="transmembrane region" description="Helical" evidence="1">
    <location>
        <begin position="297"/>
        <end position="314"/>
    </location>
</feature>
<keyword evidence="3" id="KW-0808">Transferase</keyword>
<dbReference type="OrthoDB" id="11098at2157"/>
<evidence type="ECO:0000313" key="4">
    <source>
        <dbReference type="Proteomes" id="UP000054387"/>
    </source>
</evidence>
<dbReference type="STRING" id="1514971.AUR64_02015"/>
<dbReference type="Gene3D" id="3.90.550.10">
    <property type="entry name" value="Spore Coat Polysaccharide Biosynthesis Protein SpsA, Chain A"/>
    <property type="match status" value="1"/>
</dbReference>
<dbReference type="Pfam" id="PF00535">
    <property type="entry name" value="Glycos_transf_2"/>
    <property type="match status" value="1"/>
</dbReference>
<dbReference type="InterPro" id="IPR050256">
    <property type="entry name" value="Glycosyltransferase_2"/>
</dbReference>
<dbReference type="PANTHER" id="PTHR48090">
    <property type="entry name" value="UNDECAPRENYL-PHOSPHATE 4-DEOXY-4-FORMAMIDO-L-ARABINOSE TRANSFERASE-RELATED"/>
    <property type="match status" value="1"/>
</dbReference>
<evidence type="ECO:0000313" key="3">
    <source>
        <dbReference type="EMBL" id="KTG07828.1"/>
    </source>
</evidence>
<keyword evidence="1" id="KW-0812">Transmembrane</keyword>
<keyword evidence="4" id="KW-1185">Reference proteome</keyword>
<organism evidence="3 4">
    <name type="scientific">Haloprofundus marisrubri</name>
    <dbReference type="NCBI Taxonomy" id="1514971"/>
    <lineage>
        <taxon>Archaea</taxon>
        <taxon>Methanobacteriati</taxon>
        <taxon>Methanobacteriota</taxon>
        <taxon>Stenosarchaea group</taxon>
        <taxon>Halobacteria</taxon>
        <taxon>Halobacteriales</taxon>
        <taxon>Haloferacaceae</taxon>
        <taxon>Haloprofundus</taxon>
    </lineage>
</organism>
<dbReference type="CDD" id="cd04179">
    <property type="entry name" value="DPM_DPG-synthase_like"/>
    <property type="match status" value="1"/>
</dbReference>
<feature type="transmembrane region" description="Helical" evidence="1">
    <location>
        <begin position="268"/>
        <end position="285"/>
    </location>
</feature>
<gene>
    <name evidence="3" type="ORF">AUR64_02015</name>
</gene>
<dbReference type="Proteomes" id="UP000054387">
    <property type="component" value="Unassembled WGS sequence"/>
</dbReference>
<sequence length="333" mass="37405">MYEGKTIGAVIPAYNEEKFIGEVIETLPEFVDRAYVIDDGSSDDTWNAICRAAERVNEGWEAPAPRADGGDGYDRRVVPIQHEVNRGVGGAIKTGYQHALTDHVDVTTVISGDGQTEPDIVERIIRPVALDDADYSKGNRLRGRARQDMPMFRQVGNFVLSLLTKIASGYWKLMDPQNGSTAISYAALDEVDLDELYEDYGFANDLLVRLNVHGMVVADVSRRAVYKDEVSHIKYKEFIPKASALLLRDFLWRLRAKYLVKDFHPLPFFYYFGAAAAALGAGSAAKKLFKHEDSVPSVLLFFVGWLFMLFAMVFDLNENDDLQVIVHDPHEFD</sequence>